<proteinExistence type="predicted"/>
<accession>A0A6V7WZA8</accession>
<dbReference type="EMBL" id="CAJEWN010000944">
    <property type="protein sequence ID" value="CAD2192396.1"/>
    <property type="molecule type" value="Genomic_DNA"/>
</dbReference>
<dbReference type="AlphaFoldDB" id="A0A6V7WZA8"/>
<gene>
    <name evidence="1" type="ORF">MENT_LOCUS45284</name>
</gene>
<comment type="caution">
    <text evidence="1">The sequence shown here is derived from an EMBL/GenBank/DDBJ whole genome shotgun (WGS) entry which is preliminary data.</text>
</comment>
<organism evidence="1 2">
    <name type="scientific">Meloidogyne enterolobii</name>
    <name type="common">Root-knot nematode worm</name>
    <name type="synonym">Meloidogyne mayaguensis</name>
    <dbReference type="NCBI Taxonomy" id="390850"/>
    <lineage>
        <taxon>Eukaryota</taxon>
        <taxon>Metazoa</taxon>
        <taxon>Ecdysozoa</taxon>
        <taxon>Nematoda</taxon>
        <taxon>Chromadorea</taxon>
        <taxon>Rhabditida</taxon>
        <taxon>Tylenchina</taxon>
        <taxon>Tylenchomorpha</taxon>
        <taxon>Tylenchoidea</taxon>
        <taxon>Meloidogynidae</taxon>
        <taxon>Meloidogyninae</taxon>
        <taxon>Meloidogyne</taxon>
    </lineage>
</organism>
<protein>
    <submittedName>
        <fullName evidence="1">Uncharacterized protein</fullName>
    </submittedName>
</protein>
<dbReference type="Proteomes" id="UP000580250">
    <property type="component" value="Unassembled WGS sequence"/>
</dbReference>
<sequence>MILFFIFIISKFSFIHSKGTVINLYEQPGTLRRGPGDIANLWLGGLIVGGFLGEYFEN</sequence>
<reference evidence="1 2" key="1">
    <citation type="submission" date="2020-08" db="EMBL/GenBank/DDBJ databases">
        <authorList>
            <person name="Koutsovoulos G."/>
            <person name="Danchin GJ E."/>
        </authorList>
    </citation>
    <scope>NUCLEOTIDE SEQUENCE [LARGE SCALE GENOMIC DNA]</scope>
</reference>
<name>A0A6V7WZA8_MELEN</name>
<evidence type="ECO:0000313" key="1">
    <source>
        <dbReference type="EMBL" id="CAD2192396.1"/>
    </source>
</evidence>
<evidence type="ECO:0000313" key="2">
    <source>
        <dbReference type="Proteomes" id="UP000580250"/>
    </source>
</evidence>